<organism evidence="8 9">
    <name type="scientific">Hypothenemus hampei</name>
    <name type="common">Coffee berry borer</name>
    <dbReference type="NCBI Taxonomy" id="57062"/>
    <lineage>
        <taxon>Eukaryota</taxon>
        <taxon>Metazoa</taxon>
        <taxon>Ecdysozoa</taxon>
        <taxon>Arthropoda</taxon>
        <taxon>Hexapoda</taxon>
        <taxon>Insecta</taxon>
        <taxon>Pterygota</taxon>
        <taxon>Neoptera</taxon>
        <taxon>Endopterygota</taxon>
        <taxon>Coleoptera</taxon>
        <taxon>Polyphaga</taxon>
        <taxon>Cucujiformia</taxon>
        <taxon>Curculionidae</taxon>
        <taxon>Scolytinae</taxon>
        <taxon>Hypothenemus</taxon>
    </lineage>
</organism>
<evidence type="ECO:0000256" key="7">
    <source>
        <dbReference type="SAM" id="SignalP"/>
    </source>
</evidence>
<comment type="subcellular location">
    <subcellularLocation>
        <location evidence="1">Secreted</location>
    </subcellularLocation>
</comment>
<evidence type="ECO:0000256" key="3">
    <source>
        <dbReference type="ARBA" id="ARBA00022525"/>
    </source>
</evidence>
<dbReference type="GO" id="GO:0005576">
    <property type="term" value="C:extracellular region"/>
    <property type="evidence" value="ECO:0007669"/>
    <property type="project" value="UniProtKB-SubCell"/>
</dbReference>
<gene>
    <name evidence="8" type="ORF">ABEB36_002635</name>
</gene>
<dbReference type="PROSITE" id="PS00539">
    <property type="entry name" value="PYROKININ"/>
    <property type="match status" value="1"/>
</dbReference>
<dbReference type="InterPro" id="IPR001484">
    <property type="entry name" value="Pyrokinin_CS"/>
</dbReference>
<dbReference type="GO" id="GO:0007218">
    <property type="term" value="P:neuropeptide signaling pathway"/>
    <property type="evidence" value="ECO:0007669"/>
    <property type="project" value="UniProtKB-KW"/>
</dbReference>
<feature type="signal peptide" evidence="7">
    <location>
        <begin position="1"/>
        <end position="24"/>
    </location>
</feature>
<dbReference type="AlphaFoldDB" id="A0ABD1F6W4"/>
<keyword evidence="3" id="KW-0964">Secreted</keyword>
<comment type="caution">
    <text evidence="8">The sequence shown here is derived from an EMBL/GenBank/DDBJ whole genome shotgun (WGS) entry which is preliminary data.</text>
</comment>
<feature type="region of interest" description="Disordered" evidence="6">
    <location>
        <begin position="44"/>
        <end position="63"/>
    </location>
</feature>
<keyword evidence="7" id="KW-0732">Signal</keyword>
<comment type="similarity">
    <text evidence="2">Belongs to the pyrokinin family.</text>
</comment>
<sequence>MSNISVFNCFVLLAILLYYTTEIAESLDAPNDRKTSQAMWFGPRIGRKKRNPTDPKTYINDKNQPSMDLYEALRESPLVVVAVNEEILIQANKQHNFTPRLGRESGETLPNWADDAGMVVDGDTLPSRPNIVNPFAPRLGRNNYNPFNPRLGRDSEMPLQ</sequence>
<keyword evidence="9" id="KW-1185">Reference proteome</keyword>
<evidence type="ECO:0000256" key="5">
    <source>
        <dbReference type="ARBA" id="ARBA00023320"/>
    </source>
</evidence>
<dbReference type="Proteomes" id="UP001566132">
    <property type="component" value="Unassembled WGS sequence"/>
</dbReference>
<evidence type="ECO:0000313" key="9">
    <source>
        <dbReference type="Proteomes" id="UP001566132"/>
    </source>
</evidence>
<evidence type="ECO:0000256" key="1">
    <source>
        <dbReference type="ARBA" id="ARBA00004613"/>
    </source>
</evidence>
<keyword evidence="4" id="KW-0027">Amidation</keyword>
<evidence type="ECO:0000313" key="8">
    <source>
        <dbReference type="EMBL" id="KAL1513193.1"/>
    </source>
</evidence>
<evidence type="ECO:0000256" key="2">
    <source>
        <dbReference type="ARBA" id="ARBA00007714"/>
    </source>
</evidence>
<feature type="chain" id="PRO_5044812164" evidence="7">
    <location>
        <begin position="25"/>
        <end position="160"/>
    </location>
</feature>
<evidence type="ECO:0000256" key="6">
    <source>
        <dbReference type="SAM" id="MobiDB-lite"/>
    </source>
</evidence>
<keyword evidence="5" id="KW-0527">Neuropeptide</keyword>
<dbReference type="EMBL" id="JBDJPC010000002">
    <property type="protein sequence ID" value="KAL1513193.1"/>
    <property type="molecule type" value="Genomic_DNA"/>
</dbReference>
<evidence type="ECO:0000256" key="4">
    <source>
        <dbReference type="ARBA" id="ARBA00022815"/>
    </source>
</evidence>
<protein>
    <submittedName>
        <fullName evidence="8">Uncharacterized protein</fullName>
    </submittedName>
</protein>
<reference evidence="8 9" key="1">
    <citation type="submission" date="2024-05" db="EMBL/GenBank/DDBJ databases">
        <title>Genetic variation in Jamaican populations of the coffee berry borer (Hypothenemus hampei).</title>
        <authorList>
            <person name="Errbii M."/>
            <person name="Myrie A."/>
        </authorList>
    </citation>
    <scope>NUCLEOTIDE SEQUENCE [LARGE SCALE GENOMIC DNA]</scope>
    <source>
        <strain evidence="8">JA-Hopewell-2020-01-JO</strain>
        <tissue evidence="8">Whole body</tissue>
    </source>
</reference>
<accession>A0ABD1F6W4</accession>
<proteinExistence type="inferred from homology"/>
<name>A0ABD1F6W4_HYPHA</name>